<gene>
    <name evidence="3" type="ORF">M9Y10_015343</name>
</gene>
<evidence type="ECO:0000313" key="4">
    <source>
        <dbReference type="Proteomes" id="UP001470230"/>
    </source>
</evidence>
<feature type="repeat" description="RCC1" evidence="2">
    <location>
        <begin position="515"/>
        <end position="567"/>
    </location>
</feature>
<evidence type="ECO:0000256" key="1">
    <source>
        <dbReference type="ARBA" id="ARBA00022737"/>
    </source>
</evidence>
<dbReference type="SUPFAM" id="SSF50985">
    <property type="entry name" value="RCC1/BLIP-II"/>
    <property type="match status" value="1"/>
</dbReference>
<dbReference type="Proteomes" id="UP001470230">
    <property type="component" value="Unassembled WGS sequence"/>
</dbReference>
<dbReference type="Gene3D" id="2.130.10.30">
    <property type="entry name" value="Regulator of chromosome condensation 1/beta-lactamase-inhibitor protein II"/>
    <property type="match status" value="2"/>
</dbReference>
<protein>
    <submittedName>
        <fullName evidence="3">Uncharacterized protein</fullName>
    </submittedName>
</protein>
<comment type="caution">
    <text evidence="3">The sequence shown here is derived from an EMBL/GenBank/DDBJ whole genome shotgun (WGS) entry which is preliminary data.</text>
</comment>
<organism evidence="3 4">
    <name type="scientific">Tritrichomonas musculus</name>
    <dbReference type="NCBI Taxonomy" id="1915356"/>
    <lineage>
        <taxon>Eukaryota</taxon>
        <taxon>Metamonada</taxon>
        <taxon>Parabasalia</taxon>
        <taxon>Tritrichomonadida</taxon>
        <taxon>Tritrichomonadidae</taxon>
        <taxon>Tritrichomonas</taxon>
    </lineage>
</organism>
<dbReference type="PROSITE" id="PS50012">
    <property type="entry name" value="RCC1_3"/>
    <property type="match status" value="1"/>
</dbReference>
<dbReference type="InterPro" id="IPR009091">
    <property type="entry name" value="RCC1/BLIP-II"/>
</dbReference>
<accession>A0ABR2L241</accession>
<proteinExistence type="predicted"/>
<dbReference type="PANTHER" id="PTHR22872">
    <property type="entry name" value="BTK-BINDING PROTEIN-RELATED"/>
    <property type="match status" value="1"/>
</dbReference>
<dbReference type="Pfam" id="PF00415">
    <property type="entry name" value="RCC1"/>
    <property type="match status" value="1"/>
</dbReference>
<sequence>MKEESQVQLNTASVLHVPLQIYDNDFSFIVNGEEFKTSRIISDLLSPKISAYHQSDPTLSEFTITTKTKGHFSYILQLSNFTKFSIPDSEIDFFSEVIEILGNEAIEIINLEPDREITEDNVITLLQQHQKNPKLYKTRINDEIEFITSHFFILCENNSEELQKLNIETLERIIFNTNLRLQDEDQLLSFINEMYSKSTDKSIARLYDFVLFSNVEEETMREFVDTIDFCDLTFNMWASISNRLKNMKEFHGERYQTKHKQITQTVLVGGYNRFNQLDKNSNNKNVYNEPSIHPPQKSSIDFSSLLSYSVYRNQSVMVTSDGSLLGIGENSDGRISASLQKIKNEQFTEFSITDGDGNKLTPVSAVCCYSSTLYMLKKSSGNGMQLVLCDSDINGGNPVFLDIGDEEPVALFGGRSHSSAISIKGEVIFINHQAVKNSPSSRIAAVSLPSGEKASFVACIKKQVVVLSSNGRVFQSTIDDKNNVLEFSAVEELAGKEIVSLSGTEDHCLAVSKEGRVYALGSNKNGQLGLGERTESVSSFTLILSLGGQQIRAAYAGNNHSLFETQEGKILSCGSNTSGQLLLDRGPCFEIVYSPTKTTITSGATFCIAGLANSIVFIGCPPPNTPNKRI</sequence>
<dbReference type="EMBL" id="JAPFFF010000002">
    <property type="protein sequence ID" value="KAK8897397.1"/>
    <property type="molecule type" value="Genomic_DNA"/>
</dbReference>
<reference evidence="3 4" key="1">
    <citation type="submission" date="2024-04" db="EMBL/GenBank/DDBJ databases">
        <title>Tritrichomonas musculus Genome.</title>
        <authorList>
            <person name="Alves-Ferreira E."/>
            <person name="Grigg M."/>
            <person name="Lorenzi H."/>
            <person name="Galac M."/>
        </authorList>
    </citation>
    <scope>NUCLEOTIDE SEQUENCE [LARGE SCALE GENOMIC DNA]</scope>
    <source>
        <strain evidence="3 4">EAF2021</strain>
    </source>
</reference>
<name>A0ABR2L241_9EUKA</name>
<dbReference type="InterPro" id="IPR051625">
    <property type="entry name" value="Signaling_Regulatory_Domain"/>
</dbReference>
<evidence type="ECO:0000256" key="2">
    <source>
        <dbReference type="PROSITE-ProRule" id="PRU00235"/>
    </source>
</evidence>
<dbReference type="PANTHER" id="PTHR22872:SF2">
    <property type="entry name" value="INHIBITOR OF BRUTON TYROSINE KINASE"/>
    <property type="match status" value="1"/>
</dbReference>
<dbReference type="InterPro" id="IPR000408">
    <property type="entry name" value="Reg_chr_condens"/>
</dbReference>
<evidence type="ECO:0000313" key="3">
    <source>
        <dbReference type="EMBL" id="KAK8897397.1"/>
    </source>
</evidence>
<keyword evidence="4" id="KW-1185">Reference proteome</keyword>
<keyword evidence="1" id="KW-0677">Repeat</keyword>